<gene>
    <name evidence="2" type="ORF">GCM10008066_18990</name>
</gene>
<keyword evidence="1" id="KW-0472">Membrane</keyword>
<proteinExistence type="predicted"/>
<sequence length="130" mass="14211">MERQTTRSQNADSGLMGGVAGLIRNAFGLLMSRVELAALELAEIRANAARLAILFALGVIVAWFAVAYWSALIVYLSWPSLGWKILLIMALVATVVAIALFLYIQSLIKQGKFSMPATMEELRNDHDALS</sequence>
<evidence type="ECO:0000313" key="2">
    <source>
        <dbReference type="EMBL" id="GGI19420.1"/>
    </source>
</evidence>
<dbReference type="EMBL" id="BMDI01000001">
    <property type="protein sequence ID" value="GGI19420.1"/>
    <property type="molecule type" value="Genomic_DNA"/>
</dbReference>
<evidence type="ECO:0000313" key="3">
    <source>
        <dbReference type="Proteomes" id="UP000642180"/>
    </source>
</evidence>
<feature type="transmembrane region" description="Helical" evidence="1">
    <location>
        <begin position="81"/>
        <end position="104"/>
    </location>
</feature>
<organism evidence="2 3">
    <name type="scientific">Oxalicibacterium faecigallinarum</name>
    <dbReference type="NCBI Taxonomy" id="573741"/>
    <lineage>
        <taxon>Bacteria</taxon>
        <taxon>Pseudomonadati</taxon>
        <taxon>Pseudomonadota</taxon>
        <taxon>Betaproteobacteria</taxon>
        <taxon>Burkholderiales</taxon>
        <taxon>Oxalobacteraceae</taxon>
        <taxon>Oxalicibacterium</taxon>
    </lineage>
</organism>
<feature type="transmembrane region" description="Helical" evidence="1">
    <location>
        <begin position="51"/>
        <end position="75"/>
    </location>
</feature>
<dbReference type="AlphaFoldDB" id="A0A8J3AU32"/>
<keyword evidence="3" id="KW-1185">Reference proteome</keyword>
<keyword evidence="1" id="KW-0812">Transmembrane</keyword>
<accession>A0A8J3AU32</accession>
<dbReference type="Proteomes" id="UP000642180">
    <property type="component" value="Unassembled WGS sequence"/>
</dbReference>
<dbReference type="InterPro" id="IPR009937">
    <property type="entry name" value="Phage_holin_3_6"/>
</dbReference>
<evidence type="ECO:0000256" key="1">
    <source>
        <dbReference type="SAM" id="Phobius"/>
    </source>
</evidence>
<dbReference type="Pfam" id="PF07332">
    <property type="entry name" value="Phage_holin_3_6"/>
    <property type="match status" value="1"/>
</dbReference>
<keyword evidence="1" id="KW-1133">Transmembrane helix</keyword>
<reference evidence="3" key="1">
    <citation type="journal article" date="2019" name="Int. J. Syst. Evol. Microbiol.">
        <title>The Global Catalogue of Microorganisms (GCM) 10K type strain sequencing project: providing services to taxonomists for standard genome sequencing and annotation.</title>
        <authorList>
            <consortium name="The Broad Institute Genomics Platform"/>
            <consortium name="The Broad Institute Genome Sequencing Center for Infectious Disease"/>
            <person name="Wu L."/>
            <person name="Ma J."/>
        </authorList>
    </citation>
    <scope>NUCLEOTIDE SEQUENCE [LARGE SCALE GENOMIC DNA]</scope>
    <source>
        <strain evidence="3">CCM 2767</strain>
    </source>
</reference>
<protein>
    <recommendedName>
        <fullName evidence="4">Phage holin family protein</fullName>
    </recommendedName>
</protein>
<name>A0A8J3AU32_9BURK</name>
<evidence type="ECO:0008006" key="4">
    <source>
        <dbReference type="Google" id="ProtNLM"/>
    </source>
</evidence>
<comment type="caution">
    <text evidence="2">The sequence shown here is derived from an EMBL/GenBank/DDBJ whole genome shotgun (WGS) entry which is preliminary data.</text>
</comment>
<dbReference type="RefSeq" id="WP_188380987.1">
    <property type="nucleotide sequence ID" value="NZ_BMDI01000001.1"/>
</dbReference>